<evidence type="ECO:0000256" key="8">
    <source>
        <dbReference type="ARBA" id="ARBA00022884"/>
    </source>
</evidence>
<evidence type="ECO:0000256" key="5">
    <source>
        <dbReference type="ARBA" id="ARBA00022741"/>
    </source>
</evidence>
<dbReference type="Proteomes" id="UP000320813">
    <property type="component" value="Unassembled WGS sequence"/>
</dbReference>
<dbReference type="InterPro" id="IPR018163">
    <property type="entry name" value="Thr/Ala-tRNA-synth_IIc_edit"/>
</dbReference>
<evidence type="ECO:0000313" key="13">
    <source>
        <dbReference type="EMBL" id="RZD14864.1"/>
    </source>
</evidence>
<dbReference type="InterPro" id="IPR018165">
    <property type="entry name" value="Ala-tRNA-synth_IIc_core"/>
</dbReference>
<keyword evidence="7 11" id="KW-0067">ATP-binding</keyword>
<evidence type="ECO:0000256" key="11">
    <source>
        <dbReference type="HAMAP-Rule" id="MF_00036"/>
    </source>
</evidence>
<dbReference type="Gene3D" id="3.30.930.10">
    <property type="entry name" value="Bira Bifunctional Protein, Domain 2"/>
    <property type="match status" value="1"/>
</dbReference>
<dbReference type="InterPro" id="IPR023033">
    <property type="entry name" value="Ala_tRNA_ligase_euk/bac"/>
</dbReference>
<keyword evidence="2 11" id="KW-0820">tRNA-binding</keyword>
<dbReference type="CDD" id="cd00673">
    <property type="entry name" value="AlaRS_core"/>
    <property type="match status" value="1"/>
</dbReference>
<feature type="binding site" evidence="11">
    <location>
        <position position="568"/>
    </location>
    <ligand>
        <name>Zn(2+)</name>
        <dbReference type="ChEBI" id="CHEBI:29105"/>
    </ligand>
</feature>
<dbReference type="FunFam" id="3.30.54.20:FF:000001">
    <property type="entry name" value="Alanine--tRNA ligase"/>
    <property type="match status" value="1"/>
</dbReference>
<keyword evidence="3 11" id="KW-0436">Ligase</keyword>
<dbReference type="InterPro" id="IPR002318">
    <property type="entry name" value="Ala-tRNA-lgiase_IIc"/>
</dbReference>
<sequence>MKNLLSGELREIFINYFKGKGHTFVPSSSLIPAGDESIMFTNAGMVQFKEYFTGQVKPPFLRAVTVQKCMRAGGKHNDLENVGKTSRHHTFFEMLGNFSFGDYFKKDAVIFAYKFLKDILEMDENNLYVSVHKKDEEGYSIWRDIIGFDESKIYKLGDDSNFWQMGETGPCGYSSEIFFDTGYSEPGHKECDINCDCGRYLEIWNLVFMEFNKERDGSVARLPKPSIDTGMGLERIVRVLQNVKSNYDTDVFKPYISEIDGITGRMYNSGDENYDTAVRVISDHIRTSMFLAAESVFPSNEGRGYVFRRIMRRLIRFSLKLNLTLENLIYLGNIVVIVMGGFYPEVRDAITVFEKIMSEEHDKFNDTVGFGLKLLEEKISELKNNKGKIIPGDFIFKLYDTNGFPLDMAIDIASENNLSLDLKRFDELMDIQKKGSKQKKEKFNILDIDLNFPKTDFTGYNNLDVHGKILGFLNESGELTGRLEDGDACYAISDITPFYPDGGGQSGDKGIIEWEDGSLRVSNTFKTKNGIILHYGRIFGKYIAPAAARFTVDKNIRKKTASNHSATHLLQSALRAVLGSYVVQQGSSVDSERLRFDFTQAKPIADDELRKVESLTNEYIFSDLEVKVEELDVKSALNAGALHFFDEKYEDTVRVVSMGDVSKEFCGGTHVSRTGEIGFFKIMRESSVASGIRRIEAVTGYNYLNQLYIEEDNLNNIASLLGASKPDVYNKIINLYYDYEYLKKENSDIKLRLNTFESERLVKEFKNIGSASCLISKFEDLSQDDLKELINILKLRRDFPEGDSAVIFVSLINKERLIYICSAEGGIDASKIVKLLNGQVGGKGGGKRDFAQGGSTDISKFNEIEKILEKMLRDLLPSKIHV</sequence>
<proteinExistence type="inferred from homology"/>
<dbReference type="Gene3D" id="3.30.54.20">
    <property type="match status" value="1"/>
</dbReference>
<organism evidence="13 14">
    <name type="scientific">Candidatus Acidulodesulfobacterium ferriphilum</name>
    <dbReference type="NCBI Taxonomy" id="2597223"/>
    <lineage>
        <taxon>Bacteria</taxon>
        <taxon>Deltaproteobacteria</taxon>
        <taxon>Candidatus Acidulodesulfobacterales</taxon>
        <taxon>Candidatus Acidulodesulfobacterium</taxon>
    </lineage>
</organism>
<dbReference type="PANTHER" id="PTHR11777:SF9">
    <property type="entry name" value="ALANINE--TRNA LIGASE, CYTOPLASMIC"/>
    <property type="match status" value="1"/>
</dbReference>
<dbReference type="InterPro" id="IPR045864">
    <property type="entry name" value="aa-tRNA-synth_II/BPL/LPL"/>
</dbReference>
<keyword evidence="10 11" id="KW-0030">Aminoacyl-tRNA synthetase</keyword>
<dbReference type="EC" id="6.1.1.7" evidence="11"/>
<dbReference type="GO" id="GO:0008270">
    <property type="term" value="F:zinc ion binding"/>
    <property type="evidence" value="ECO:0007669"/>
    <property type="project" value="UniProtKB-UniRule"/>
</dbReference>
<evidence type="ECO:0000259" key="12">
    <source>
        <dbReference type="PROSITE" id="PS50860"/>
    </source>
</evidence>
<evidence type="ECO:0000256" key="6">
    <source>
        <dbReference type="ARBA" id="ARBA00022833"/>
    </source>
</evidence>
<comment type="similarity">
    <text evidence="1 11">Belongs to the class-II aminoacyl-tRNA synthetase family.</text>
</comment>
<feature type="binding site" evidence="11">
    <location>
        <position position="666"/>
    </location>
    <ligand>
        <name>Zn(2+)</name>
        <dbReference type="ChEBI" id="CHEBI:29105"/>
    </ligand>
</feature>
<dbReference type="InterPro" id="IPR018164">
    <property type="entry name" value="Ala-tRNA-synth_IIc_N"/>
</dbReference>
<dbReference type="InterPro" id="IPR009000">
    <property type="entry name" value="Transl_B-barrel_sf"/>
</dbReference>
<keyword evidence="8 11" id="KW-0694">RNA-binding</keyword>
<dbReference type="Pfam" id="PF02272">
    <property type="entry name" value="DHHA1"/>
    <property type="match status" value="1"/>
</dbReference>
<evidence type="ECO:0000256" key="2">
    <source>
        <dbReference type="ARBA" id="ARBA00022555"/>
    </source>
</evidence>
<evidence type="ECO:0000256" key="10">
    <source>
        <dbReference type="ARBA" id="ARBA00023146"/>
    </source>
</evidence>
<dbReference type="NCBIfam" id="TIGR00344">
    <property type="entry name" value="alaS"/>
    <property type="match status" value="1"/>
</dbReference>
<dbReference type="Pfam" id="PF01411">
    <property type="entry name" value="tRNA-synt_2c"/>
    <property type="match status" value="1"/>
</dbReference>
<evidence type="ECO:0000256" key="3">
    <source>
        <dbReference type="ARBA" id="ARBA00022598"/>
    </source>
</evidence>
<dbReference type="FunFam" id="3.10.310.40:FF:000001">
    <property type="entry name" value="Alanine--tRNA ligase"/>
    <property type="match status" value="1"/>
</dbReference>
<dbReference type="Gene3D" id="3.10.310.40">
    <property type="match status" value="1"/>
</dbReference>
<dbReference type="Gene3D" id="2.40.30.130">
    <property type="match status" value="1"/>
</dbReference>
<dbReference type="GO" id="GO:0000049">
    <property type="term" value="F:tRNA binding"/>
    <property type="evidence" value="ECO:0007669"/>
    <property type="project" value="UniProtKB-KW"/>
</dbReference>
<dbReference type="GO" id="GO:0005829">
    <property type="term" value="C:cytosol"/>
    <property type="evidence" value="ECO:0007669"/>
    <property type="project" value="TreeGrafter"/>
</dbReference>
<dbReference type="Pfam" id="PF07973">
    <property type="entry name" value="tRNA_SAD"/>
    <property type="match status" value="1"/>
</dbReference>
<dbReference type="SUPFAM" id="SSF101353">
    <property type="entry name" value="Putative anticodon-binding domain of alanyl-tRNA synthetase (AlaRS)"/>
    <property type="match status" value="1"/>
</dbReference>
<feature type="binding site" evidence="11">
    <location>
        <position position="670"/>
    </location>
    <ligand>
        <name>Zn(2+)</name>
        <dbReference type="ChEBI" id="CHEBI:29105"/>
    </ligand>
</feature>
<evidence type="ECO:0000256" key="7">
    <source>
        <dbReference type="ARBA" id="ARBA00022840"/>
    </source>
</evidence>
<protein>
    <recommendedName>
        <fullName evidence="11">Alanine--tRNA ligase</fullName>
        <ecNumber evidence="11">6.1.1.7</ecNumber>
    </recommendedName>
    <alternativeName>
        <fullName evidence="11">Alanyl-tRNA synthetase</fullName>
        <shortName evidence="11">AlaRS</shortName>
    </alternativeName>
</protein>
<name>A0A519BC99_9DELT</name>
<evidence type="ECO:0000256" key="4">
    <source>
        <dbReference type="ARBA" id="ARBA00022723"/>
    </source>
</evidence>
<dbReference type="HAMAP" id="MF_00036_B">
    <property type="entry name" value="Ala_tRNA_synth_B"/>
    <property type="match status" value="1"/>
</dbReference>
<reference evidence="13 14" key="1">
    <citation type="submission" date="2019-01" db="EMBL/GenBank/DDBJ databases">
        <title>Insights into ecological role of a new deltaproteobacterial order Candidatus Sinidesulfobacterales (Sva0485) by metagenomics and metatranscriptomics.</title>
        <authorList>
            <person name="Tan S."/>
            <person name="Liu J."/>
            <person name="Fang Y."/>
            <person name="Hedlund B.P."/>
            <person name="Lian Z.H."/>
            <person name="Huang L.Y."/>
            <person name="Li J.T."/>
            <person name="Huang L.N."/>
            <person name="Li W.J."/>
            <person name="Jiang H.C."/>
            <person name="Dong H.L."/>
            <person name="Shu W.S."/>
        </authorList>
    </citation>
    <scope>NUCLEOTIDE SEQUENCE [LARGE SCALE GENOMIC DNA]</scope>
    <source>
        <strain evidence="13">AP3</strain>
    </source>
</reference>
<dbReference type="PROSITE" id="PS50860">
    <property type="entry name" value="AA_TRNA_LIGASE_II_ALA"/>
    <property type="match status" value="1"/>
</dbReference>
<evidence type="ECO:0000313" key="14">
    <source>
        <dbReference type="Proteomes" id="UP000320813"/>
    </source>
</evidence>
<keyword evidence="11" id="KW-0963">Cytoplasm</keyword>
<dbReference type="SUPFAM" id="SSF55186">
    <property type="entry name" value="ThrRS/AlaRS common domain"/>
    <property type="match status" value="1"/>
</dbReference>
<comment type="cofactor">
    <cofactor evidence="11">
        <name>Zn(2+)</name>
        <dbReference type="ChEBI" id="CHEBI:29105"/>
    </cofactor>
    <text evidence="11">Binds 1 zinc ion per subunit.</text>
</comment>
<dbReference type="GO" id="GO:0005524">
    <property type="term" value="F:ATP binding"/>
    <property type="evidence" value="ECO:0007669"/>
    <property type="project" value="UniProtKB-UniRule"/>
</dbReference>
<comment type="catalytic activity">
    <reaction evidence="11">
        <text>tRNA(Ala) + L-alanine + ATP = L-alanyl-tRNA(Ala) + AMP + diphosphate</text>
        <dbReference type="Rhea" id="RHEA:12540"/>
        <dbReference type="Rhea" id="RHEA-COMP:9657"/>
        <dbReference type="Rhea" id="RHEA-COMP:9923"/>
        <dbReference type="ChEBI" id="CHEBI:30616"/>
        <dbReference type="ChEBI" id="CHEBI:33019"/>
        <dbReference type="ChEBI" id="CHEBI:57972"/>
        <dbReference type="ChEBI" id="CHEBI:78442"/>
        <dbReference type="ChEBI" id="CHEBI:78497"/>
        <dbReference type="ChEBI" id="CHEBI:456215"/>
        <dbReference type="EC" id="6.1.1.7"/>
    </reaction>
</comment>
<dbReference type="InterPro" id="IPR012947">
    <property type="entry name" value="tRNA_SAD"/>
</dbReference>
<comment type="domain">
    <text evidence="11">Consists of three domains; the N-terminal catalytic domain, the editing domain and the C-terminal C-Ala domain. The editing domain removes incorrectly charged amino acids, while the C-Ala domain, along with tRNA(Ala), serves as a bridge to cooperatively bring together the editing and aminoacylation centers thus stimulating deacylation of misacylated tRNAs.</text>
</comment>
<keyword evidence="5 11" id="KW-0547">Nucleotide-binding</keyword>
<feature type="binding site" evidence="11">
    <location>
        <position position="564"/>
    </location>
    <ligand>
        <name>Zn(2+)</name>
        <dbReference type="ChEBI" id="CHEBI:29105"/>
    </ligand>
</feature>
<comment type="subcellular location">
    <subcellularLocation>
        <location evidence="11">Cytoplasm</location>
    </subcellularLocation>
</comment>
<feature type="domain" description="Alanyl-transfer RNA synthetases family profile" evidence="12">
    <location>
        <begin position="4"/>
        <end position="709"/>
    </location>
</feature>
<evidence type="ECO:0000256" key="1">
    <source>
        <dbReference type="ARBA" id="ARBA00008226"/>
    </source>
</evidence>
<dbReference type="PANTHER" id="PTHR11777">
    <property type="entry name" value="ALANYL-TRNA SYNTHETASE"/>
    <property type="match status" value="1"/>
</dbReference>
<dbReference type="GO" id="GO:0002161">
    <property type="term" value="F:aminoacyl-tRNA deacylase activity"/>
    <property type="evidence" value="ECO:0007669"/>
    <property type="project" value="TreeGrafter"/>
</dbReference>
<dbReference type="InterPro" id="IPR018162">
    <property type="entry name" value="Ala-tRNA-ligase_IIc_anticod-bd"/>
</dbReference>
<dbReference type="SUPFAM" id="SSF50447">
    <property type="entry name" value="Translation proteins"/>
    <property type="match status" value="1"/>
</dbReference>
<keyword evidence="6 11" id="KW-0862">Zinc</keyword>
<dbReference type="SUPFAM" id="SSF55681">
    <property type="entry name" value="Class II aaRS and biotin synthetases"/>
    <property type="match status" value="1"/>
</dbReference>
<gene>
    <name evidence="11 13" type="primary">alaS</name>
    <name evidence="13" type="ORF">EVJ47_00845</name>
</gene>
<dbReference type="FunFam" id="3.30.930.10:FF:000004">
    <property type="entry name" value="Alanine--tRNA ligase"/>
    <property type="match status" value="1"/>
</dbReference>
<dbReference type="GO" id="GO:0006419">
    <property type="term" value="P:alanyl-tRNA aminoacylation"/>
    <property type="evidence" value="ECO:0007669"/>
    <property type="project" value="UniProtKB-UniRule"/>
</dbReference>
<keyword evidence="9 11" id="KW-0648">Protein biosynthesis</keyword>
<comment type="function">
    <text evidence="11">Catalyzes the attachment of alanine to tRNA(Ala) in a two-step reaction: alanine is first activated by ATP to form Ala-AMP and then transferred to the acceptor end of tRNA(Ala). Also edits incorrectly charged Ser-tRNA(Ala) and Gly-tRNA(Ala) via its editing domain.</text>
</comment>
<keyword evidence="4 11" id="KW-0479">Metal-binding</keyword>
<dbReference type="InterPro" id="IPR003156">
    <property type="entry name" value="DHHA1_dom"/>
</dbReference>
<accession>A0A519BC99</accession>
<dbReference type="PRINTS" id="PR00980">
    <property type="entry name" value="TRNASYNTHALA"/>
</dbReference>
<dbReference type="FunFam" id="3.30.980.10:FF:000004">
    <property type="entry name" value="Alanine--tRNA ligase, cytoplasmic"/>
    <property type="match status" value="1"/>
</dbReference>
<evidence type="ECO:0000256" key="9">
    <source>
        <dbReference type="ARBA" id="ARBA00022917"/>
    </source>
</evidence>
<dbReference type="SMART" id="SM00863">
    <property type="entry name" value="tRNA_SAD"/>
    <property type="match status" value="1"/>
</dbReference>
<dbReference type="InterPro" id="IPR050058">
    <property type="entry name" value="Ala-tRNA_ligase"/>
</dbReference>
<dbReference type="Gene3D" id="3.30.980.10">
    <property type="entry name" value="Threonyl-trna Synthetase, Chain A, domain 2"/>
    <property type="match status" value="1"/>
</dbReference>
<dbReference type="AlphaFoldDB" id="A0A519BC99"/>
<comment type="caution">
    <text evidence="13">The sequence shown here is derived from an EMBL/GenBank/DDBJ whole genome shotgun (WGS) entry which is preliminary data.</text>
</comment>
<dbReference type="GO" id="GO:0004813">
    <property type="term" value="F:alanine-tRNA ligase activity"/>
    <property type="evidence" value="ECO:0007669"/>
    <property type="project" value="UniProtKB-UniRule"/>
</dbReference>
<dbReference type="EMBL" id="SGBD01000001">
    <property type="protein sequence ID" value="RZD14864.1"/>
    <property type="molecule type" value="Genomic_DNA"/>
</dbReference>